<gene>
    <name evidence="2" type="ORF">SAMN05444278_101536</name>
</gene>
<dbReference type="STRING" id="1155689.SAMN05444278_101536"/>
<keyword evidence="3" id="KW-1185">Reference proteome</keyword>
<dbReference type="Proteomes" id="UP000184462">
    <property type="component" value="Unassembled WGS sequence"/>
</dbReference>
<keyword evidence="1" id="KW-0732">Signal</keyword>
<dbReference type="PROSITE" id="PS51257">
    <property type="entry name" value="PROKAR_LIPOPROTEIN"/>
    <property type="match status" value="1"/>
</dbReference>
<evidence type="ECO:0000313" key="3">
    <source>
        <dbReference type="Proteomes" id="UP000184462"/>
    </source>
</evidence>
<organism evidence="2 3">
    <name type="scientific">Psychroflexus salarius</name>
    <dbReference type="NCBI Taxonomy" id="1155689"/>
    <lineage>
        <taxon>Bacteria</taxon>
        <taxon>Pseudomonadati</taxon>
        <taxon>Bacteroidota</taxon>
        <taxon>Flavobacteriia</taxon>
        <taxon>Flavobacteriales</taxon>
        <taxon>Flavobacteriaceae</taxon>
        <taxon>Psychroflexus</taxon>
    </lineage>
</organism>
<dbReference type="AlphaFoldDB" id="A0A1M4T887"/>
<reference evidence="2 3" key="1">
    <citation type="submission" date="2016-11" db="EMBL/GenBank/DDBJ databases">
        <authorList>
            <person name="Jaros S."/>
            <person name="Januszkiewicz K."/>
            <person name="Wedrychowicz H."/>
        </authorList>
    </citation>
    <scope>NUCLEOTIDE SEQUENCE [LARGE SCALE GENOMIC DNA]</scope>
    <source>
        <strain evidence="2 3">DSM 25661</strain>
    </source>
</reference>
<dbReference type="EMBL" id="FQTW01000001">
    <property type="protein sequence ID" value="SHE40584.1"/>
    <property type="molecule type" value="Genomic_DNA"/>
</dbReference>
<feature type="signal peptide" evidence="1">
    <location>
        <begin position="1"/>
        <end position="21"/>
    </location>
</feature>
<accession>A0A1M4T887</accession>
<feature type="chain" id="PRO_5013290771" evidence="1">
    <location>
        <begin position="22"/>
        <end position="168"/>
    </location>
</feature>
<proteinExistence type="predicted"/>
<protein>
    <submittedName>
        <fullName evidence="2">Uncharacterized protein</fullName>
    </submittedName>
</protein>
<sequence>MSNKFSFLILIVCFSFSSCLAQLRDYKQVKTINLEPNLSILEDPFSIKNLPQPQLLNMVIDLNVNPFQQKREINMVAATARKAQSQNYNLSEFKFVERQLAIFRKERPRLNNSIQTPFSPDYHDQLIYSGSNRVNNDAYKANKTFETPSYINNLYRSPYRRYRGFWQY</sequence>
<evidence type="ECO:0000256" key="1">
    <source>
        <dbReference type="SAM" id="SignalP"/>
    </source>
</evidence>
<evidence type="ECO:0000313" key="2">
    <source>
        <dbReference type="EMBL" id="SHE40584.1"/>
    </source>
</evidence>
<name>A0A1M4T887_9FLAO</name>